<dbReference type="RefSeq" id="WP_035340976.1">
    <property type="nucleotide sequence ID" value="NZ_BAUU01000004.1"/>
</dbReference>
<dbReference type="PANTHER" id="PTHR43280:SF10">
    <property type="entry name" value="REGULATORY PROTEIN POCR"/>
    <property type="match status" value="1"/>
</dbReference>
<dbReference type="InterPro" id="IPR018060">
    <property type="entry name" value="HTH_AraC"/>
</dbReference>
<dbReference type="SUPFAM" id="SSF52172">
    <property type="entry name" value="CheY-like"/>
    <property type="match status" value="1"/>
</dbReference>
<dbReference type="SUPFAM" id="SSF46689">
    <property type="entry name" value="Homeodomain-like"/>
    <property type="match status" value="2"/>
</dbReference>
<evidence type="ECO:0000256" key="1">
    <source>
        <dbReference type="ARBA" id="ARBA00023015"/>
    </source>
</evidence>
<dbReference type="Pfam" id="PF17853">
    <property type="entry name" value="GGDEF_2"/>
    <property type="match status" value="1"/>
</dbReference>
<dbReference type="GO" id="GO:0003700">
    <property type="term" value="F:DNA-binding transcription factor activity"/>
    <property type="evidence" value="ECO:0007669"/>
    <property type="project" value="InterPro"/>
</dbReference>
<dbReference type="AlphaFoldDB" id="W4QBK9"/>
<dbReference type="Proteomes" id="UP000018895">
    <property type="component" value="Unassembled WGS sequence"/>
</dbReference>
<comment type="caution">
    <text evidence="7">The sequence shown here is derived from an EMBL/GenBank/DDBJ whole genome shotgun (WGS) entry which is preliminary data.</text>
</comment>
<dbReference type="InterPro" id="IPR009057">
    <property type="entry name" value="Homeodomain-like_sf"/>
</dbReference>
<dbReference type="InterPro" id="IPR020449">
    <property type="entry name" value="Tscrpt_reg_AraC-type_HTH"/>
</dbReference>
<dbReference type="SMART" id="SM00448">
    <property type="entry name" value="REC"/>
    <property type="match status" value="1"/>
</dbReference>
<organism evidence="7 8">
    <name type="scientific">Halalkalibacter hemicellulosilyticusJCM 9152</name>
    <dbReference type="NCBI Taxonomy" id="1236971"/>
    <lineage>
        <taxon>Bacteria</taxon>
        <taxon>Bacillati</taxon>
        <taxon>Bacillota</taxon>
        <taxon>Bacilli</taxon>
        <taxon>Bacillales</taxon>
        <taxon>Bacillaceae</taxon>
        <taxon>Halalkalibacter</taxon>
    </lineage>
</organism>
<dbReference type="GO" id="GO:0043565">
    <property type="term" value="F:sequence-specific DNA binding"/>
    <property type="evidence" value="ECO:0007669"/>
    <property type="project" value="InterPro"/>
</dbReference>
<evidence type="ECO:0000256" key="2">
    <source>
        <dbReference type="ARBA" id="ARBA00023125"/>
    </source>
</evidence>
<dbReference type="CDD" id="cd17536">
    <property type="entry name" value="REC_YesN-like"/>
    <property type="match status" value="1"/>
</dbReference>
<evidence type="ECO:0000256" key="3">
    <source>
        <dbReference type="ARBA" id="ARBA00023163"/>
    </source>
</evidence>
<dbReference type="Pfam" id="PF00072">
    <property type="entry name" value="Response_reg"/>
    <property type="match status" value="1"/>
</dbReference>
<dbReference type="SMART" id="SM00342">
    <property type="entry name" value="HTH_ARAC"/>
    <property type="match status" value="1"/>
</dbReference>
<proteinExistence type="predicted"/>
<dbReference type="Gene3D" id="1.10.10.60">
    <property type="entry name" value="Homeodomain-like"/>
    <property type="match status" value="2"/>
</dbReference>
<keyword evidence="1" id="KW-0805">Transcription regulation</keyword>
<dbReference type="EMBL" id="BAUU01000004">
    <property type="protein sequence ID" value="GAE29416.1"/>
    <property type="molecule type" value="Genomic_DNA"/>
</dbReference>
<sequence>MIKVMLVDDESLEREGLELMLSNNRSGFEVVAQAQNGKQAVELARDKKPDLIFMDIKMPQLDGLQAIEQILAIEPNVKCIMVSAFDMFDYARQAMKFGIKEYLLKPSKVSEVLEAFDRMVAEIEEERRQGSEVLELNQRVERVGSFIEMELIVSLMLDHVHEFEREDWQKWLDLDQKQGFVVVFSFDSEKLHPNRQEKSRWYKVLKQTMDQEGVSALVGPLTGFQVPSFILLTDEDGAGEKLRQNIAGAIIHQVQKQLEGCRLLAGIGSIVSDVQHFSQSYEEAIYALELVYHHERAAYMVYSSHLRKQRKELVPYEVEKKLMHAVKTGDSQQGLQLFDTYFQLIQQASHSKIELIKKATENFFTVLARAMNELGFDDDVQMSFEQLETARQIKERAKTHLLVIIERLGEWRTTGVDRLLLQAKEYIDGHYHKAVTLEEAAERVGLSSYYLSKLFKEHFQLTFIEYVTHTRMTKAKDLLLDGKTPLKEIALTIGYKDPNYFSRVFKKETGMSPREYRGKYQGHGKS</sequence>
<dbReference type="InterPro" id="IPR041522">
    <property type="entry name" value="CdaR_GGDEF"/>
</dbReference>
<feature type="domain" description="HTH araC/xylS-type" evidence="5">
    <location>
        <begin position="421"/>
        <end position="519"/>
    </location>
</feature>
<dbReference type="InterPro" id="IPR001789">
    <property type="entry name" value="Sig_transdc_resp-reg_receiver"/>
</dbReference>
<evidence type="ECO:0000313" key="7">
    <source>
        <dbReference type="EMBL" id="GAE29416.1"/>
    </source>
</evidence>
<dbReference type="InterPro" id="IPR011006">
    <property type="entry name" value="CheY-like_superfamily"/>
</dbReference>
<keyword evidence="8" id="KW-1185">Reference proteome</keyword>
<keyword evidence="3" id="KW-0804">Transcription</keyword>
<feature type="modified residue" description="4-aspartylphosphate" evidence="4">
    <location>
        <position position="55"/>
    </location>
</feature>
<accession>W4QBK9</accession>
<evidence type="ECO:0000313" key="8">
    <source>
        <dbReference type="Proteomes" id="UP000018895"/>
    </source>
</evidence>
<name>W4QBK9_9BACI</name>
<dbReference type="PROSITE" id="PS01124">
    <property type="entry name" value="HTH_ARAC_FAMILY_2"/>
    <property type="match status" value="1"/>
</dbReference>
<gene>
    <name evidence="7" type="ORF">JCM9152_773</name>
</gene>
<evidence type="ECO:0000259" key="6">
    <source>
        <dbReference type="PROSITE" id="PS50110"/>
    </source>
</evidence>
<keyword evidence="2" id="KW-0238">DNA-binding</keyword>
<dbReference type="GO" id="GO:0000160">
    <property type="term" value="P:phosphorelay signal transduction system"/>
    <property type="evidence" value="ECO:0007669"/>
    <property type="project" value="InterPro"/>
</dbReference>
<dbReference type="PANTHER" id="PTHR43280">
    <property type="entry name" value="ARAC-FAMILY TRANSCRIPTIONAL REGULATOR"/>
    <property type="match status" value="1"/>
</dbReference>
<dbReference type="STRING" id="1236971.JCM9152_773"/>
<dbReference type="Pfam" id="PF12833">
    <property type="entry name" value="HTH_18"/>
    <property type="match status" value="1"/>
</dbReference>
<feature type="domain" description="Response regulatory" evidence="6">
    <location>
        <begin position="3"/>
        <end position="120"/>
    </location>
</feature>
<dbReference type="OrthoDB" id="9794370at2"/>
<dbReference type="InterPro" id="IPR018062">
    <property type="entry name" value="HTH_AraC-typ_CS"/>
</dbReference>
<evidence type="ECO:0000259" key="5">
    <source>
        <dbReference type="PROSITE" id="PS01124"/>
    </source>
</evidence>
<dbReference type="PRINTS" id="PR00032">
    <property type="entry name" value="HTHARAC"/>
</dbReference>
<dbReference type="PROSITE" id="PS50110">
    <property type="entry name" value="RESPONSE_REGULATORY"/>
    <property type="match status" value="1"/>
</dbReference>
<protein>
    <submittedName>
        <fullName evidence="7">Two-component response regulator</fullName>
    </submittedName>
</protein>
<keyword evidence="4" id="KW-0597">Phosphoprotein</keyword>
<dbReference type="Gene3D" id="3.40.50.2300">
    <property type="match status" value="1"/>
</dbReference>
<evidence type="ECO:0000256" key="4">
    <source>
        <dbReference type="PROSITE-ProRule" id="PRU00169"/>
    </source>
</evidence>
<reference evidence="7" key="1">
    <citation type="journal article" date="2014" name="Genome Announc.">
        <title>Draft Genome Sequences of Three Alkaliphilic Bacillus Strains, Bacillus wakoensis JCM 9140T, Bacillus akibai JCM 9157T, and Bacillus hemicellulosilyticus JCM 9152T.</title>
        <authorList>
            <person name="Yuki M."/>
            <person name="Oshima K."/>
            <person name="Suda W."/>
            <person name="Oshida Y."/>
            <person name="Kitamura K."/>
            <person name="Iida T."/>
            <person name="Hattori M."/>
            <person name="Ohkuma M."/>
        </authorList>
    </citation>
    <scope>NUCLEOTIDE SEQUENCE [LARGE SCALE GENOMIC DNA]</scope>
    <source>
        <strain evidence="7">JCM 9152</strain>
    </source>
</reference>
<dbReference type="PROSITE" id="PS00041">
    <property type="entry name" value="HTH_ARAC_FAMILY_1"/>
    <property type="match status" value="1"/>
</dbReference>